<protein>
    <recommendedName>
        <fullName evidence="1">DNA replication/recombination mediator RecO N-terminal domain-containing protein</fullName>
    </recommendedName>
</protein>
<dbReference type="SUPFAM" id="SSF57863">
    <property type="entry name" value="ArfGap/RecO-like zinc finger"/>
    <property type="match status" value="1"/>
</dbReference>
<evidence type="ECO:0000259" key="1">
    <source>
        <dbReference type="Pfam" id="PF11967"/>
    </source>
</evidence>
<dbReference type="Proteomes" id="UP000009399">
    <property type="component" value="Chromosome"/>
</dbReference>
<dbReference type="EMBL" id="CP003914">
    <property type="protein sequence ID" value="AFX74399.1"/>
    <property type="molecule type" value="Genomic_DNA"/>
</dbReference>
<dbReference type="GeneID" id="93248581"/>
<accession>A0AAI8AN70</accession>
<dbReference type="Pfam" id="PF11967">
    <property type="entry name" value="RecO_N"/>
    <property type="match status" value="1"/>
</dbReference>
<feature type="domain" description="DNA replication/recombination mediator RecO N-terminal" evidence="1">
    <location>
        <begin position="4"/>
        <end position="76"/>
    </location>
</feature>
<name>A0AAI8AN70_MESHY</name>
<dbReference type="RefSeq" id="WP_013302248.1">
    <property type="nucleotide sequence ID" value="NC_019552.1"/>
</dbReference>
<sequence>MSAEIIKGLILQVYEFQEKDLIVKTITNKRIFSFVALGTRKPESKNKFALLESSISELEIFLSRLNNKLSKLKKATTEISLDLNNSKILEFWRFISFFLNKLEKTSNYFFENLKLAWEIINEQNYLHIVVFLLANHLVLQGHFISFNKCVKCMKNKNLIYFNFSLGGMFCKIHYKNKDLQNISLLKSYYFLSLNLDQYLKFVNTIDNFLIYEQLKLFIEANLYSFPKNLL</sequence>
<evidence type="ECO:0000313" key="3">
    <source>
        <dbReference type="Proteomes" id="UP000009399"/>
    </source>
</evidence>
<dbReference type="InterPro" id="IPR037278">
    <property type="entry name" value="ARFGAP/RecO"/>
</dbReference>
<reference evidence="2 3" key="1">
    <citation type="journal article" date="2013" name="Genome Announc.">
        <title>Complete Genome Sequence of Mycoplasma hyorhinis Strain SK76.</title>
        <authorList>
            <person name="Goodison S."/>
            <person name="Urquidi V."/>
            <person name="Kumar D."/>
            <person name="Reyes L."/>
            <person name="Rosser C.J."/>
        </authorList>
    </citation>
    <scope>NUCLEOTIDE SEQUENCE [LARGE SCALE GENOMIC DNA]</scope>
    <source>
        <strain evidence="2 3">SK76</strain>
    </source>
</reference>
<dbReference type="AlphaFoldDB" id="A0AAI8AN70"/>
<dbReference type="InterPro" id="IPR022572">
    <property type="entry name" value="DNA_rep/recomb_RecO_N"/>
</dbReference>
<organism evidence="2 3">
    <name type="scientific">Mesomycoplasma hyorhinis SK76</name>
    <dbReference type="NCBI Taxonomy" id="1118964"/>
    <lineage>
        <taxon>Bacteria</taxon>
        <taxon>Bacillati</taxon>
        <taxon>Mycoplasmatota</taxon>
        <taxon>Mycoplasmoidales</taxon>
        <taxon>Metamycoplasmataceae</taxon>
        <taxon>Mesomycoplasma</taxon>
    </lineage>
</organism>
<gene>
    <name evidence="2" type="ORF">MOS_476</name>
</gene>
<dbReference type="KEGG" id="mhs:MOS_476"/>
<evidence type="ECO:0000313" key="2">
    <source>
        <dbReference type="EMBL" id="AFX74399.1"/>
    </source>
</evidence>
<proteinExistence type="predicted"/>